<dbReference type="EMBL" id="JBHTAA010000005">
    <property type="protein sequence ID" value="MFC7204485.1"/>
    <property type="molecule type" value="Genomic_DNA"/>
</dbReference>
<evidence type="ECO:0000313" key="3">
    <source>
        <dbReference type="Proteomes" id="UP001596481"/>
    </source>
</evidence>
<evidence type="ECO:0000313" key="2">
    <source>
        <dbReference type="EMBL" id="MFC7204485.1"/>
    </source>
</evidence>
<dbReference type="Proteomes" id="UP001596481">
    <property type="component" value="Unassembled WGS sequence"/>
</dbReference>
<dbReference type="PANTHER" id="PTHR43072:SF60">
    <property type="entry name" value="L-2,4-DIAMINOBUTYRIC ACID ACETYLTRANSFERASE"/>
    <property type="match status" value="1"/>
</dbReference>
<dbReference type="InterPro" id="IPR000182">
    <property type="entry name" value="GNAT_dom"/>
</dbReference>
<reference evidence="2 3" key="1">
    <citation type="journal article" date="2019" name="Int. J. Syst. Evol. Microbiol.">
        <title>The Global Catalogue of Microorganisms (GCM) 10K type strain sequencing project: providing services to taxonomists for standard genome sequencing and annotation.</title>
        <authorList>
            <consortium name="The Broad Institute Genomics Platform"/>
            <consortium name="The Broad Institute Genome Sequencing Center for Infectious Disease"/>
            <person name="Wu L."/>
            <person name="Ma J."/>
        </authorList>
    </citation>
    <scope>NUCLEOTIDE SEQUENCE [LARGE SCALE GENOMIC DNA]</scope>
    <source>
        <strain evidence="2 3">DSM 29988</strain>
    </source>
</reference>
<dbReference type="CDD" id="cd04301">
    <property type="entry name" value="NAT_SF"/>
    <property type="match status" value="1"/>
</dbReference>
<dbReference type="EC" id="2.3.-.-" evidence="2"/>
<accession>A0ABD5ZH10</accession>
<dbReference type="Gene3D" id="3.40.630.30">
    <property type="match status" value="1"/>
</dbReference>
<dbReference type="InterPro" id="IPR016181">
    <property type="entry name" value="Acyl_CoA_acyltransferase"/>
</dbReference>
<organism evidence="2 3">
    <name type="scientific">Haloferax namakaokahaiae</name>
    <dbReference type="NCBI Taxonomy" id="1748331"/>
    <lineage>
        <taxon>Archaea</taxon>
        <taxon>Methanobacteriati</taxon>
        <taxon>Methanobacteriota</taxon>
        <taxon>Stenosarchaea group</taxon>
        <taxon>Halobacteria</taxon>
        <taxon>Halobacteriales</taxon>
        <taxon>Haloferacaceae</taxon>
        <taxon>Haloferax</taxon>
    </lineage>
</organism>
<dbReference type="GO" id="GO:0016746">
    <property type="term" value="F:acyltransferase activity"/>
    <property type="evidence" value="ECO:0007669"/>
    <property type="project" value="UniProtKB-KW"/>
</dbReference>
<protein>
    <submittedName>
        <fullName evidence="2">GNAT family N-acetyltransferase</fullName>
        <ecNumber evidence="2">2.3.-.-</ecNumber>
    </submittedName>
</protein>
<dbReference type="RefSeq" id="WP_390224225.1">
    <property type="nucleotide sequence ID" value="NZ_JBHTAA010000005.1"/>
</dbReference>
<name>A0ABD5ZH10_9EURY</name>
<keyword evidence="3" id="KW-1185">Reference proteome</keyword>
<comment type="caution">
    <text evidence="2">The sequence shown here is derived from an EMBL/GenBank/DDBJ whole genome shotgun (WGS) entry which is preliminary data.</text>
</comment>
<dbReference type="SUPFAM" id="SSF55729">
    <property type="entry name" value="Acyl-CoA N-acyltransferases (Nat)"/>
    <property type="match status" value="1"/>
</dbReference>
<dbReference type="PROSITE" id="PS51186">
    <property type="entry name" value="GNAT"/>
    <property type="match status" value="1"/>
</dbReference>
<dbReference type="Pfam" id="PF00583">
    <property type="entry name" value="Acetyltransf_1"/>
    <property type="match status" value="1"/>
</dbReference>
<keyword evidence="2" id="KW-0808">Transferase</keyword>
<feature type="domain" description="N-acetyltransferase" evidence="1">
    <location>
        <begin position="20"/>
        <end position="154"/>
    </location>
</feature>
<gene>
    <name evidence="2" type="ORF">ACFQJC_13240</name>
</gene>
<keyword evidence="2" id="KW-0012">Acyltransferase</keyword>
<proteinExistence type="predicted"/>
<dbReference type="PANTHER" id="PTHR43072">
    <property type="entry name" value="N-ACETYLTRANSFERASE"/>
    <property type="match status" value="1"/>
</dbReference>
<dbReference type="AlphaFoldDB" id="A0ABD5ZH10"/>
<sequence>MQIRRPTDAETTVVTNELLIPGLKDSEAKAPEFNELDDDGVADASCDYWLNDDDKILLVAETDDTLVAHISAGRFDSPPVYTRGPRTHIDGLYVKPAYRRQGVASALIERVEQWAAERNCEHLGITAHVDNDAATSMYDHDFDRTYLSYYRPIE</sequence>
<evidence type="ECO:0000259" key="1">
    <source>
        <dbReference type="PROSITE" id="PS51186"/>
    </source>
</evidence>